<dbReference type="EMBL" id="CP068053">
    <property type="protein sequence ID" value="QQT00706.1"/>
    <property type="molecule type" value="Genomic_DNA"/>
</dbReference>
<dbReference type="InterPro" id="IPR008613">
    <property type="entry name" value="Excalibur_Ca-bd_domain"/>
</dbReference>
<evidence type="ECO:0000259" key="1">
    <source>
        <dbReference type="SMART" id="SM00894"/>
    </source>
</evidence>
<keyword evidence="3" id="KW-1185">Reference proteome</keyword>
<dbReference type="KEGG" id="ppsr:I6J18_01865"/>
<accession>A0A974NMZ8</accession>
<evidence type="ECO:0000313" key="2">
    <source>
        <dbReference type="EMBL" id="QQT00706.1"/>
    </source>
</evidence>
<dbReference type="Pfam" id="PF05901">
    <property type="entry name" value="Excalibur"/>
    <property type="match status" value="1"/>
</dbReference>
<sequence length="102" mass="11149">MKKIISLTAAIFLITTGIGTSVPIQADAASGIYKNCTTFNKQYQKGVAKSANTKNKVISRKTNKVSYKALSKGTKISSQIYKKAMKNNNDLDRDKDGIACER</sequence>
<reference evidence="2 3" key="1">
    <citation type="submission" date="2021-01" db="EMBL/GenBank/DDBJ databases">
        <title>FDA dAtabase for Regulatory Grade micrObial Sequences (FDA-ARGOS): Supporting development and validation of Infectious Disease Dx tests.</title>
        <authorList>
            <person name="Nelson B."/>
            <person name="Plummer A."/>
            <person name="Tallon L."/>
            <person name="Sadzewicz L."/>
            <person name="Zhao X."/>
            <person name="Boylan J."/>
            <person name="Ott S."/>
            <person name="Bowen H."/>
            <person name="Vavikolanu K."/>
            <person name="Mehta A."/>
            <person name="Aluvathingal J."/>
            <person name="Nadendla S."/>
            <person name="Myers T."/>
            <person name="Yan Y."/>
            <person name="Sichtig H."/>
        </authorList>
    </citation>
    <scope>NUCLEOTIDE SEQUENCE [LARGE SCALE GENOMIC DNA]</scope>
    <source>
        <strain evidence="2 3">FDAARGOS_1161</strain>
    </source>
</reference>
<name>A0A974NMZ8_PERPY</name>
<dbReference type="Proteomes" id="UP000595254">
    <property type="component" value="Chromosome"/>
</dbReference>
<organism evidence="2 3">
    <name type="scientific">Peribacillus psychrosaccharolyticus</name>
    <name type="common">Bacillus psychrosaccharolyticus</name>
    <dbReference type="NCBI Taxonomy" id="1407"/>
    <lineage>
        <taxon>Bacteria</taxon>
        <taxon>Bacillati</taxon>
        <taxon>Bacillota</taxon>
        <taxon>Bacilli</taxon>
        <taxon>Bacillales</taxon>
        <taxon>Bacillaceae</taxon>
        <taxon>Peribacillus</taxon>
    </lineage>
</organism>
<feature type="domain" description="Excalibur calcium-binding" evidence="1">
    <location>
        <begin position="32"/>
        <end position="101"/>
    </location>
</feature>
<gene>
    <name evidence="2" type="ORF">I6J18_01865</name>
</gene>
<protein>
    <submittedName>
        <fullName evidence="2">Excalibur calcium-binding domain-containing protein</fullName>
    </submittedName>
</protein>
<dbReference type="SMART" id="SM00894">
    <property type="entry name" value="Excalibur"/>
    <property type="match status" value="1"/>
</dbReference>
<evidence type="ECO:0000313" key="3">
    <source>
        <dbReference type="Proteomes" id="UP000595254"/>
    </source>
</evidence>
<dbReference type="AlphaFoldDB" id="A0A974NMZ8"/>
<proteinExistence type="predicted"/>
<dbReference type="RefSeq" id="WP_201647832.1">
    <property type="nucleotide sequence ID" value="NZ_CP068053.1"/>
</dbReference>